<keyword evidence="12 17" id="KW-0573">Peptidoglycan synthesis</keyword>
<gene>
    <name evidence="17" type="primary">murB</name>
    <name evidence="20" type="ORF">OG727_04500</name>
</gene>
<name>A0ABZ1VHA0_9ACTN</name>
<evidence type="ECO:0000256" key="2">
    <source>
        <dbReference type="ARBA" id="ARBA00003921"/>
    </source>
</evidence>
<evidence type="ECO:0000256" key="3">
    <source>
        <dbReference type="ARBA" id="ARBA00004496"/>
    </source>
</evidence>
<evidence type="ECO:0000256" key="9">
    <source>
        <dbReference type="ARBA" id="ARBA00022827"/>
    </source>
</evidence>
<feature type="region of interest" description="Disordered" evidence="18">
    <location>
        <begin position="19"/>
        <end position="43"/>
    </location>
</feature>
<evidence type="ECO:0000256" key="15">
    <source>
        <dbReference type="ARBA" id="ARBA00023316"/>
    </source>
</evidence>
<dbReference type="InterPro" id="IPR036635">
    <property type="entry name" value="MurB_C_sf"/>
</dbReference>
<evidence type="ECO:0000256" key="14">
    <source>
        <dbReference type="ARBA" id="ARBA00023306"/>
    </source>
</evidence>
<dbReference type="HAMAP" id="MF_00037">
    <property type="entry name" value="MurB"/>
    <property type="match status" value="1"/>
</dbReference>
<reference evidence="20" key="1">
    <citation type="submission" date="2022-10" db="EMBL/GenBank/DDBJ databases">
        <title>The complete genomes of actinobacterial strains from the NBC collection.</title>
        <authorList>
            <person name="Joergensen T.S."/>
            <person name="Alvarez Arevalo M."/>
            <person name="Sterndorff E.B."/>
            <person name="Faurdal D."/>
            <person name="Vuksanovic O."/>
            <person name="Mourched A.-S."/>
            <person name="Charusanti P."/>
            <person name="Shaw S."/>
            <person name="Blin K."/>
            <person name="Weber T."/>
        </authorList>
    </citation>
    <scope>NUCLEOTIDE SEQUENCE</scope>
    <source>
        <strain evidence="20">NBC_01256</strain>
    </source>
</reference>
<dbReference type="InterPro" id="IPR006094">
    <property type="entry name" value="Oxid_FAD_bind_N"/>
</dbReference>
<comment type="subcellular location">
    <subcellularLocation>
        <location evidence="3 17">Cytoplasm</location>
    </subcellularLocation>
</comment>
<dbReference type="InterPro" id="IPR011601">
    <property type="entry name" value="MurB_C"/>
</dbReference>
<comment type="catalytic activity">
    <reaction evidence="16 17">
        <text>UDP-N-acetyl-alpha-D-muramate + NADP(+) = UDP-N-acetyl-3-O-(1-carboxyvinyl)-alpha-D-glucosamine + NADPH + H(+)</text>
        <dbReference type="Rhea" id="RHEA:12248"/>
        <dbReference type="ChEBI" id="CHEBI:15378"/>
        <dbReference type="ChEBI" id="CHEBI:57783"/>
        <dbReference type="ChEBI" id="CHEBI:58349"/>
        <dbReference type="ChEBI" id="CHEBI:68483"/>
        <dbReference type="ChEBI" id="CHEBI:70757"/>
        <dbReference type="EC" id="1.3.1.98"/>
    </reaction>
</comment>
<dbReference type="GO" id="GO:0008762">
    <property type="term" value="F:UDP-N-acetylmuramate dehydrogenase activity"/>
    <property type="evidence" value="ECO:0007669"/>
    <property type="project" value="UniProtKB-EC"/>
</dbReference>
<dbReference type="Proteomes" id="UP001432292">
    <property type="component" value="Chromosome"/>
</dbReference>
<keyword evidence="13 17" id="KW-0560">Oxidoreductase</keyword>
<dbReference type="NCBIfam" id="NF010478">
    <property type="entry name" value="PRK13903.1"/>
    <property type="match status" value="1"/>
</dbReference>
<evidence type="ECO:0000256" key="8">
    <source>
        <dbReference type="ARBA" id="ARBA00022630"/>
    </source>
</evidence>
<dbReference type="Pfam" id="PF01565">
    <property type="entry name" value="FAD_binding_4"/>
    <property type="match status" value="1"/>
</dbReference>
<dbReference type="RefSeq" id="WP_329127008.1">
    <property type="nucleotide sequence ID" value="NZ_CP108473.1"/>
</dbReference>
<dbReference type="InterPro" id="IPR016169">
    <property type="entry name" value="FAD-bd_PCMH_sub2"/>
</dbReference>
<dbReference type="SUPFAM" id="SSF56194">
    <property type="entry name" value="Uridine diphospho-N-Acetylenolpyruvylglucosamine reductase, MurB, C-terminal domain"/>
    <property type="match status" value="1"/>
</dbReference>
<evidence type="ECO:0000256" key="13">
    <source>
        <dbReference type="ARBA" id="ARBA00023002"/>
    </source>
</evidence>
<keyword evidence="15 17" id="KW-0961">Cell wall biogenesis/degradation</keyword>
<evidence type="ECO:0000256" key="11">
    <source>
        <dbReference type="ARBA" id="ARBA00022960"/>
    </source>
</evidence>
<dbReference type="PANTHER" id="PTHR21071:SF4">
    <property type="entry name" value="UDP-N-ACETYLENOLPYRUVOYLGLUCOSAMINE REDUCTASE"/>
    <property type="match status" value="1"/>
</dbReference>
<proteinExistence type="inferred from homology"/>
<evidence type="ECO:0000256" key="18">
    <source>
        <dbReference type="SAM" id="MobiDB-lite"/>
    </source>
</evidence>
<comment type="function">
    <text evidence="2 17">Cell wall formation.</text>
</comment>
<dbReference type="PANTHER" id="PTHR21071">
    <property type="entry name" value="UDP-N-ACETYLENOLPYRUVOYLGLUCOSAMINE REDUCTASE"/>
    <property type="match status" value="1"/>
</dbReference>
<keyword evidence="14 17" id="KW-0131">Cell cycle</keyword>
<protein>
    <recommendedName>
        <fullName evidence="17">UDP-N-acetylenolpyruvoylglucosamine reductase</fullName>
        <ecNumber evidence="17">1.3.1.98</ecNumber>
    </recommendedName>
    <alternativeName>
        <fullName evidence="17">UDP-N-acetylmuramate dehydrogenase</fullName>
    </alternativeName>
</protein>
<keyword evidence="9 17" id="KW-0274">FAD</keyword>
<evidence type="ECO:0000256" key="17">
    <source>
        <dbReference type="HAMAP-Rule" id="MF_00037"/>
    </source>
</evidence>
<dbReference type="Gene3D" id="3.90.78.10">
    <property type="entry name" value="UDP-N-acetylenolpyruvoylglucosamine reductase, C-terminal domain"/>
    <property type="match status" value="1"/>
</dbReference>
<evidence type="ECO:0000313" key="20">
    <source>
        <dbReference type="EMBL" id="WUS21617.1"/>
    </source>
</evidence>
<organism evidence="20 21">
    <name type="scientific">Streptomyces caniferus</name>
    <dbReference type="NCBI Taxonomy" id="285557"/>
    <lineage>
        <taxon>Bacteria</taxon>
        <taxon>Bacillati</taxon>
        <taxon>Actinomycetota</taxon>
        <taxon>Actinomycetes</taxon>
        <taxon>Kitasatosporales</taxon>
        <taxon>Streptomycetaceae</taxon>
        <taxon>Streptomyces</taxon>
    </lineage>
</organism>
<evidence type="ECO:0000256" key="6">
    <source>
        <dbReference type="ARBA" id="ARBA00022490"/>
    </source>
</evidence>
<comment type="pathway">
    <text evidence="4 17">Cell wall biogenesis; peptidoglycan biosynthesis.</text>
</comment>
<evidence type="ECO:0000256" key="10">
    <source>
        <dbReference type="ARBA" id="ARBA00022857"/>
    </source>
</evidence>
<keyword evidence="10 17" id="KW-0521">NADP</keyword>
<keyword evidence="8 17" id="KW-0285">Flavoprotein</keyword>
<keyword evidence="21" id="KW-1185">Reference proteome</keyword>
<evidence type="ECO:0000313" key="21">
    <source>
        <dbReference type="Proteomes" id="UP001432292"/>
    </source>
</evidence>
<dbReference type="InterPro" id="IPR016167">
    <property type="entry name" value="FAD-bd_PCMH_sub1"/>
</dbReference>
<dbReference type="EC" id="1.3.1.98" evidence="17"/>
<evidence type="ECO:0000256" key="5">
    <source>
        <dbReference type="ARBA" id="ARBA00010485"/>
    </source>
</evidence>
<evidence type="ECO:0000256" key="16">
    <source>
        <dbReference type="ARBA" id="ARBA00048914"/>
    </source>
</evidence>
<comment type="cofactor">
    <cofactor evidence="1 17">
        <name>FAD</name>
        <dbReference type="ChEBI" id="CHEBI:57692"/>
    </cofactor>
</comment>
<dbReference type="Pfam" id="PF02873">
    <property type="entry name" value="MurB_C"/>
    <property type="match status" value="1"/>
</dbReference>
<keyword evidence="6 17" id="KW-0963">Cytoplasm</keyword>
<dbReference type="PROSITE" id="PS51387">
    <property type="entry name" value="FAD_PCMH"/>
    <property type="match status" value="1"/>
</dbReference>
<comment type="similarity">
    <text evidence="5 17">Belongs to the MurB family.</text>
</comment>
<dbReference type="InterPro" id="IPR016166">
    <property type="entry name" value="FAD-bd_PCMH"/>
</dbReference>
<dbReference type="SUPFAM" id="SSF56176">
    <property type="entry name" value="FAD-binding/transporter-associated domain-like"/>
    <property type="match status" value="1"/>
</dbReference>
<sequence>MTVRRPARSCNGPTTCWWRGHGPPARQVPAPSPPRTPWRAPDRNGIQEKQEDMRVTHEAPLAPLTTLGIGGPAAALIELYDPTDFPEFVALAGTFPGAPVCLGEGSNVLVGDAGCDSAVLRMSTKGVRVAGTAADGRVLVEVQAGHPLADLVDTTIAEGLTGMEMLVGIPGTTGALPVQNVGAYGQETADTLVEVTAWDWASGRMVTLDAAACGLGHRTSVFKHSRRWTLLSLVFALRRSELSAPVTYRTVAAELGVPVGSRVPLDEAARAVLAVRKSKGMVLGCSGADDRSVGSVFLSPEISPAQAERLRALQAPVNRFPDGSIRVSASWLIREAGFALRRPIVTGVRISSLHYTLVAEEGASAAGFTRAIDIVLQEVLRRTGVRLTSEIDFL</sequence>
<feature type="domain" description="FAD-binding PCMH-type" evidence="19">
    <location>
        <begin position="69"/>
        <end position="268"/>
    </location>
</feature>
<evidence type="ECO:0000256" key="1">
    <source>
        <dbReference type="ARBA" id="ARBA00001974"/>
    </source>
</evidence>
<evidence type="ECO:0000256" key="7">
    <source>
        <dbReference type="ARBA" id="ARBA00022618"/>
    </source>
</evidence>
<dbReference type="InterPro" id="IPR036318">
    <property type="entry name" value="FAD-bd_PCMH-like_sf"/>
</dbReference>
<evidence type="ECO:0000259" key="19">
    <source>
        <dbReference type="PROSITE" id="PS51387"/>
    </source>
</evidence>
<keyword evidence="11 17" id="KW-0133">Cell shape</keyword>
<dbReference type="Gene3D" id="3.30.465.10">
    <property type="match status" value="1"/>
</dbReference>
<dbReference type="InterPro" id="IPR003170">
    <property type="entry name" value="MurB"/>
</dbReference>
<dbReference type="EMBL" id="CP108473">
    <property type="protein sequence ID" value="WUS21617.1"/>
    <property type="molecule type" value="Genomic_DNA"/>
</dbReference>
<keyword evidence="7 17" id="KW-0132">Cell division</keyword>
<evidence type="ECO:0000256" key="4">
    <source>
        <dbReference type="ARBA" id="ARBA00004752"/>
    </source>
</evidence>
<evidence type="ECO:0000256" key="12">
    <source>
        <dbReference type="ARBA" id="ARBA00022984"/>
    </source>
</evidence>
<feature type="active site" description="Proton donor" evidence="17">
    <location>
        <position position="295"/>
    </location>
</feature>
<feature type="active site" evidence="17">
    <location>
        <position position="390"/>
    </location>
</feature>
<feature type="active site" evidence="17">
    <location>
        <position position="218"/>
    </location>
</feature>
<accession>A0ABZ1VHA0</accession>
<dbReference type="Gene3D" id="3.30.43.10">
    <property type="entry name" value="Uridine Diphospho-n-acetylenolpyruvylglucosamine Reductase, domain 2"/>
    <property type="match status" value="1"/>
</dbReference>